<evidence type="ECO:0000313" key="1">
    <source>
        <dbReference type="EMBL" id="OWR41818.1"/>
    </source>
</evidence>
<evidence type="ECO:0000313" key="2">
    <source>
        <dbReference type="Proteomes" id="UP000007151"/>
    </source>
</evidence>
<gene>
    <name evidence="1" type="ORF">KGM_209883</name>
</gene>
<name>A0A212EK46_DANPL</name>
<protein>
    <submittedName>
        <fullName evidence="1">Uncharacterized protein</fullName>
    </submittedName>
</protein>
<accession>A0A212EK46</accession>
<keyword evidence="2" id="KW-1185">Reference proteome</keyword>
<dbReference type="AlphaFoldDB" id="A0A212EK46"/>
<sequence>MEWTGNSKEREKFGLTDNFLRMNPNGLLIMEFYGNKRFVEEVVKSGSVSLLGMATRLQGLGWSQMALAGCINRRDLEVVRRKQDDTIVTSSSDYKSFA</sequence>
<dbReference type="InParanoid" id="A0A212EK46"/>
<organism evidence="1 2">
    <name type="scientific">Danaus plexippus plexippus</name>
    <dbReference type="NCBI Taxonomy" id="278856"/>
    <lineage>
        <taxon>Eukaryota</taxon>
        <taxon>Metazoa</taxon>
        <taxon>Ecdysozoa</taxon>
        <taxon>Arthropoda</taxon>
        <taxon>Hexapoda</taxon>
        <taxon>Insecta</taxon>
        <taxon>Pterygota</taxon>
        <taxon>Neoptera</taxon>
        <taxon>Endopterygota</taxon>
        <taxon>Lepidoptera</taxon>
        <taxon>Glossata</taxon>
        <taxon>Ditrysia</taxon>
        <taxon>Papilionoidea</taxon>
        <taxon>Nymphalidae</taxon>
        <taxon>Danainae</taxon>
        <taxon>Danaini</taxon>
        <taxon>Danaina</taxon>
        <taxon>Danaus</taxon>
        <taxon>Danaus</taxon>
    </lineage>
</organism>
<dbReference type="EMBL" id="AGBW02014361">
    <property type="protein sequence ID" value="OWR41818.1"/>
    <property type="molecule type" value="Genomic_DNA"/>
</dbReference>
<proteinExistence type="predicted"/>
<reference evidence="1 2" key="1">
    <citation type="journal article" date="2011" name="Cell">
        <title>The monarch butterfly genome yields insights into long-distance migration.</title>
        <authorList>
            <person name="Zhan S."/>
            <person name="Merlin C."/>
            <person name="Boore J.L."/>
            <person name="Reppert S.M."/>
        </authorList>
    </citation>
    <scope>NUCLEOTIDE SEQUENCE [LARGE SCALE GENOMIC DNA]</scope>
    <source>
        <strain evidence="1">F-2</strain>
    </source>
</reference>
<dbReference type="Proteomes" id="UP000007151">
    <property type="component" value="Unassembled WGS sequence"/>
</dbReference>
<dbReference type="KEGG" id="dpl:KGM_209883"/>
<comment type="caution">
    <text evidence="1">The sequence shown here is derived from an EMBL/GenBank/DDBJ whole genome shotgun (WGS) entry which is preliminary data.</text>
</comment>